<comment type="caution">
    <text evidence="1">The sequence shown here is derived from an EMBL/GenBank/DDBJ whole genome shotgun (WGS) entry which is preliminary data.</text>
</comment>
<dbReference type="AlphaFoldDB" id="A0A392S917"/>
<proteinExistence type="predicted"/>
<dbReference type="Proteomes" id="UP000265520">
    <property type="component" value="Unassembled WGS sequence"/>
</dbReference>
<evidence type="ECO:0000313" key="2">
    <source>
        <dbReference type="Proteomes" id="UP000265520"/>
    </source>
</evidence>
<keyword evidence="2" id="KW-1185">Reference proteome</keyword>
<name>A0A392S917_9FABA</name>
<feature type="non-terminal residue" evidence="1">
    <location>
        <position position="1"/>
    </location>
</feature>
<protein>
    <submittedName>
        <fullName evidence="1">Uncharacterized protein</fullName>
    </submittedName>
</protein>
<reference evidence="1 2" key="1">
    <citation type="journal article" date="2018" name="Front. Plant Sci.">
        <title>Red Clover (Trifolium pratense) and Zigzag Clover (T. medium) - A Picture of Genomic Similarities and Differences.</title>
        <authorList>
            <person name="Dluhosova J."/>
            <person name="Istvanek J."/>
            <person name="Nedelnik J."/>
            <person name="Repkova J."/>
        </authorList>
    </citation>
    <scope>NUCLEOTIDE SEQUENCE [LARGE SCALE GENOMIC DNA]</scope>
    <source>
        <strain evidence="2">cv. 10/8</strain>
        <tissue evidence="1">Leaf</tissue>
    </source>
</reference>
<accession>A0A392S917</accession>
<evidence type="ECO:0000313" key="1">
    <source>
        <dbReference type="EMBL" id="MCI45179.1"/>
    </source>
</evidence>
<organism evidence="1 2">
    <name type="scientific">Trifolium medium</name>
    <dbReference type="NCBI Taxonomy" id="97028"/>
    <lineage>
        <taxon>Eukaryota</taxon>
        <taxon>Viridiplantae</taxon>
        <taxon>Streptophyta</taxon>
        <taxon>Embryophyta</taxon>
        <taxon>Tracheophyta</taxon>
        <taxon>Spermatophyta</taxon>
        <taxon>Magnoliopsida</taxon>
        <taxon>eudicotyledons</taxon>
        <taxon>Gunneridae</taxon>
        <taxon>Pentapetalae</taxon>
        <taxon>rosids</taxon>
        <taxon>fabids</taxon>
        <taxon>Fabales</taxon>
        <taxon>Fabaceae</taxon>
        <taxon>Papilionoideae</taxon>
        <taxon>50 kb inversion clade</taxon>
        <taxon>NPAAA clade</taxon>
        <taxon>Hologalegina</taxon>
        <taxon>IRL clade</taxon>
        <taxon>Trifolieae</taxon>
        <taxon>Trifolium</taxon>
    </lineage>
</organism>
<sequence>NDSISNDSTEMVCDDNRRKHLQVSAIQVVLVEGESNEVHAHENQAYRIEAERLFNIGLNMGATSNEERITMIERLMDLESNDLAREIDLGDDEVNQ</sequence>
<dbReference type="EMBL" id="LXQA010340491">
    <property type="protein sequence ID" value="MCI45179.1"/>
    <property type="molecule type" value="Genomic_DNA"/>
</dbReference>